<dbReference type="EMBL" id="ML178848">
    <property type="protein sequence ID" value="TFK97352.1"/>
    <property type="molecule type" value="Genomic_DNA"/>
</dbReference>
<accession>A0A5C3Q5T3</accession>
<sequence>MSLSTWQASQLTIHFDPTLSAQSLLDLSLTSSSGSATSQLATLFAPNPEIRVKNDCLSVQGFAEEVQKRKALAQSVDVSLSNVTEDNRSSEDTKGKIVNLGGSIHILSSLRIRIRVSPAQREATGTFKARHMIVLLCPCPQLARLGDKSVGKQVLSLA</sequence>
<evidence type="ECO:0000313" key="1">
    <source>
        <dbReference type="EMBL" id="TFK97352.1"/>
    </source>
</evidence>
<dbReference type="Proteomes" id="UP000305067">
    <property type="component" value="Unassembled WGS sequence"/>
</dbReference>
<protein>
    <submittedName>
        <fullName evidence="1">Uncharacterized protein</fullName>
    </submittedName>
</protein>
<keyword evidence="2" id="KW-1185">Reference proteome</keyword>
<reference evidence="1 2" key="1">
    <citation type="journal article" date="2019" name="Nat. Ecol. Evol.">
        <title>Megaphylogeny resolves global patterns of mushroom evolution.</title>
        <authorList>
            <person name="Varga T."/>
            <person name="Krizsan K."/>
            <person name="Foldi C."/>
            <person name="Dima B."/>
            <person name="Sanchez-Garcia M."/>
            <person name="Sanchez-Ramirez S."/>
            <person name="Szollosi G.J."/>
            <person name="Szarkandi J.G."/>
            <person name="Papp V."/>
            <person name="Albert L."/>
            <person name="Andreopoulos W."/>
            <person name="Angelini C."/>
            <person name="Antonin V."/>
            <person name="Barry K.W."/>
            <person name="Bougher N.L."/>
            <person name="Buchanan P."/>
            <person name="Buyck B."/>
            <person name="Bense V."/>
            <person name="Catcheside P."/>
            <person name="Chovatia M."/>
            <person name="Cooper J."/>
            <person name="Damon W."/>
            <person name="Desjardin D."/>
            <person name="Finy P."/>
            <person name="Geml J."/>
            <person name="Haridas S."/>
            <person name="Hughes K."/>
            <person name="Justo A."/>
            <person name="Karasinski D."/>
            <person name="Kautmanova I."/>
            <person name="Kiss B."/>
            <person name="Kocsube S."/>
            <person name="Kotiranta H."/>
            <person name="LaButti K.M."/>
            <person name="Lechner B.E."/>
            <person name="Liimatainen K."/>
            <person name="Lipzen A."/>
            <person name="Lukacs Z."/>
            <person name="Mihaltcheva S."/>
            <person name="Morgado L.N."/>
            <person name="Niskanen T."/>
            <person name="Noordeloos M.E."/>
            <person name="Ohm R.A."/>
            <person name="Ortiz-Santana B."/>
            <person name="Ovrebo C."/>
            <person name="Racz N."/>
            <person name="Riley R."/>
            <person name="Savchenko A."/>
            <person name="Shiryaev A."/>
            <person name="Soop K."/>
            <person name="Spirin V."/>
            <person name="Szebenyi C."/>
            <person name="Tomsovsky M."/>
            <person name="Tulloss R.E."/>
            <person name="Uehling J."/>
            <person name="Grigoriev I.V."/>
            <person name="Vagvolgyi C."/>
            <person name="Papp T."/>
            <person name="Martin F.M."/>
            <person name="Miettinen O."/>
            <person name="Hibbett D.S."/>
            <person name="Nagy L.G."/>
        </authorList>
    </citation>
    <scope>NUCLEOTIDE SEQUENCE [LARGE SCALE GENOMIC DNA]</scope>
    <source>
        <strain evidence="1 2">CBS 309.79</strain>
    </source>
</reference>
<dbReference type="AlphaFoldDB" id="A0A5C3Q5T3"/>
<organism evidence="1 2">
    <name type="scientific">Pterulicium gracile</name>
    <dbReference type="NCBI Taxonomy" id="1884261"/>
    <lineage>
        <taxon>Eukaryota</taxon>
        <taxon>Fungi</taxon>
        <taxon>Dikarya</taxon>
        <taxon>Basidiomycota</taxon>
        <taxon>Agaricomycotina</taxon>
        <taxon>Agaricomycetes</taxon>
        <taxon>Agaricomycetidae</taxon>
        <taxon>Agaricales</taxon>
        <taxon>Pleurotineae</taxon>
        <taxon>Pterulaceae</taxon>
        <taxon>Pterulicium</taxon>
    </lineage>
</organism>
<proteinExistence type="predicted"/>
<evidence type="ECO:0000313" key="2">
    <source>
        <dbReference type="Proteomes" id="UP000305067"/>
    </source>
</evidence>
<gene>
    <name evidence="1" type="ORF">BDV98DRAFT_266752</name>
</gene>
<name>A0A5C3Q5T3_9AGAR</name>